<organism evidence="2 4">
    <name type="scientific">Rhizophagus clarus</name>
    <dbReference type="NCBI Taxonomy" id="94130"/>
    <lineage>
        <taxon>Eukaryota</taxon>
        <taxon>Fungi</taxon>
        <taxon>Fungi incertae sedis</taxon>
        <taxon>Mucoromycota</taxon>
        <taxon>Glomeromycotina</taxon>
        <taxon>Glomeromycetes</taxon>
        <taxon>Glomerales</taxon>
        <taxon>Glomeraceae</taxon>
        <taxon>Rhizophagus</taxon>
    </lineage>
</organism>
<protein>
    <submittedName>
        <fullName evidence="3">BTB/POZ protein</fullName>
    </submittedName>
</protein>
<reference evidence="2 4" key="1">
    <citation type="submission" date="2017-11" db="EMBL/GenBank/DDBJ databases">
        <title>The genome of Rhizophagus clarus HR1 reveals common genetic basis of auxotrophy among arbuscular mycorrhizal fungi.</title>
        <authorList>
            <person name="Kobayashi Y."/>
        </authorList>
    </citation>
    <scope>NUCLEOTIDE SEQUENCE [LARGE SCALE GENOMIC DNA]</scope>
    <source>
        <strain evidence="2 4">HR1</strain>
    </source>
</reference>
<dbReference type="Pfam" id="PF00651">
    <property type="entry name" value="BTB"/>
    <property type="match status" value="1"/>
</dbReference>
<sequence length="491" mass="56684">MDDNKLLQKLSQNLLEILNDDEYYDVKIEVGDDPFVRIFRAHMVILSYRSTYLRRILSTNEKKDNETLVQIKLPNMVPEIFQIILRYIYGGKLSLEDYDTLVIVKILVAAEILNLHELIVYLQSFLVKNKSDWMEKNFNLIYQTSFENDSFSELQKYCTNLVSKDPDKIFKSLDLCSVPEKLLTSLIQNDNLQMSEVQIWKNVLKWGLAQNPGLSSNPSDYSRDDFNTLRNTLRQCIPFIRFYSLTSQDFLYSVIPYKDILPEELYMDLLKTFLDPNSKPSLFEKQNKYKRKERKKIEGLGEVKAINNSSAMPFDVSMLNALFIEDVNVPDGTTILPQTKFVKIWKMRNNGIINWPESTALHFIGGQHMFDNTLIKSSPTTPRSNISNEVNSSGEEENHCPRCKFSIRSNKTVCEMCGASITGRGPKKSYKFDKNPKFPVGSVEVGKDVCIAVNLQAPSEYGKYISFWRLTDSEGKRFGHKVWCDITVEDD</sequence>
<dbReference type="PROSITE" id="PS50097">
    <property type="entry name" value="BTB"/>
    <property type="match status" value="1"/>
</dbReference>
<proteinExistence type="predicted"/>
<reference evidence="3" key="2">
    <citation type="submission" date="2019-10" db="EMBL/GenBank/DDBJ databases">
        <title>Conservation and host-specific expression of non-tandemly repeated heterogenous ribosome RNA gene in arbuscular mycorrhizal fungi.</title>
        <authorList>
            <person name="Maeda T."/>
            <person name="Kobayashi Y."/>
            <person name="Nakagawa T."/>
            <person name="Ezawa T."/>
            <person name="Yamaguchi K."/>
            <person name="Bino T."/>
            <person name="Nishimoto Y."/>
            <person name="Shigenobu S."/>
            <person name="Kawaguchi M."/>
        </authorList>
    </citation>
    <scope>NUCLEOTIDE SEQUENCE</scope>
    <source>
        <strain evidence="3">HR1</strain>
    </source>
</reference>
<dbReference type="OrthoDB" id="661148at2759"/>
<gene>
    <name evidence="3" type="ORF">RCL2_002302400</name>
    <name evidence="2" type="ORF">RclHR1_07850007</name>
</gene>
<dbReference type="Pfam" id="PF07707">
    <property type="entry name" value="BACK"/>
    <property type="match status" value="1"/>
</dbReference>
<dbReference type="CDD" id="cd14947">
    <property type="entry name" value="NBR1_like"/>
    <property type="match status" value="1"/>
</dbReference>
<evidence type="ECO:0000313" key="2">
    <source>
        <dbReference type="EMBL" id="GBC08005.1"/>
    </source>
</evidence>
<dbReference type="AlphaFoldDB" id="A0A2Z6SA31"/>
<dbReference type="Gene3D" id="3.30.710.10">
    <property type="entry name" value="Potassium Channel Kv1.1, Chain A"/>
    <property type="match status" value="1"/>
</dbReference>
<dbReference type="PANTHER" id="PTHR20930:SF0">
    <property type="entry name" value="PROTEIN ILRUN"/>
    <property type="match status" value="1"/>
</dbReference>
<dbReference type="EMBL" id="BLAL01000250">
    <property type="protein sequence ID" value="GES96392.1"/>
    <property type="molecule type" value="Genomic_DNA"/>
</dbReference>
<evidence type="ECO:0000313" key="4">
    <source>
        <dbReference type="Proteomes" id="UP000247702"/>
    </source>
</evidence>
<dbReference type="EMBL" id="BEXD01004187">
    <property type="protein sequence ID" value="GBC08005.1"/>
    <property type="molecule type" value="Genomic_DNA"/>
</dbReference>
<dbReference type="InterPro" id="IPR011705">
    <property type="entry name" value="BACK"/>
</dbReference>
<dbReference type="InterPro" id="IPR011333">
    <property type="entry name" value="SKP1/BTB/POZ_sf"/>
</dbReference>
<dbReference type="SMART" id="SM00225">
    <property type="entry name" value="BTB"/>
    <property type="match status" value="1"/>
</dbReference>
<dbReference type="Proteomes" id="UP000615446">
    <property type="component" value="Unassembled WGS sequence"/>
</dbReference>
<keyword evidence="4" id="KW-1185">Reference proteome</keyword>
<dbReference type="Proteomes" id="UP000247702">
    <property type="component" value="Unassembled WGS sequence"/>
</dbReference>
<name>A0A2Z6SA31_9GLOM</name>
<dbReference type="STRING" id="94130.A0A2Z6SA31"/>
<dbReference type="InterPro" id="IPR013783">
    <property type="entry name" value="Ig-like_fold"/>
</dbReference>
<evidence type="ECO:0000313" key="3">
    <source>
        <dbReference type="EMBL" id="GES96392.1"/>
    </source>
</evidence>
<dbReference type="Gene3D" id="1.25.40.420">
    <property type="match status" value="1"/>
</dbReference>
<comment type="caution">
    <text evidence="2">The sequence shown here is derived from an EMBL/GenBank/DDBJ whole genome shotgun (WGS) entry which is preliminary data.</text>
</comment>
<dbReference type="PANTHER" id="PTHR20930">
    <property type="entry name" value="OVARIAN CARCINOMA ANTIGEN CA125-RELATED"/>
    <property type="match status" value="1"/>
</dbReference>
<dbReference type="SUPFAM" id="SSF54695">
    <property type="entry name" value="POZ domain"/>
    <property type="match status" value="1"/>
</dbReference>
<evidence type="ECO:0000259" key="1">
    <source>
        <dbReference type="PROSITE" id="PS50097"/>
    </source>
</evidence>
<accession>A0A2Z6SA31</accession>
<feature type="domain" description="BTB" evidence="1">
    <location>
        <begin position="24"/>
        <end position="97"/>
    </location>
</feature>
<dbReference type="Pfam" id="PF16158">
    <property type="entry name" value="N_BRCA1_IG"/>
    <property type="match status" value="2"/>
</dbReference>
<dbReference type="CDD" id="cd18186">
    <property type="entry name" value="BTB_POZ_ZBTB_KLHL-like"/>
    <property type="match status" value="1"/>
</dbReference>
<dbReference type="InterPro" id="IPR032350">
    <property type="entry name" value="Nbr1_FW"/>
</dbReference>
<dbReference type="Gene3D" id="2.60.40.10">
    <property type="entry name" value="Immunoglobulins"/>
    <property type="match status" value="1"/>
</dbReference>
<dbReference type="InterPro" id="IPR000210">
    <property type="entry name" value="BTB/POZ_dom"/>
</dbReference>